<protein>
    <submittedName>
        <fullName evidence="6">Uncharacterized membrane protein</fullName>
    </submittedName>
</protein>
<evidence type="ECO:0000256" key="2">
    <source>
        <dbReference type="ARBA" id="ARBA00022692"/>
    </source>
</evidence>
<keyword evidence="7" id="KW-1185">Reference proteome</keyword>
<dbReference type="AlphaFoldDB" id="A0A1G6XMW1"/>
<dbReference type="Proteomes" id="UP000199060">
    <property type="component" value="Unassembled WGS sequence"/>
</dbReference>
<comment type="subcellular location">
    <subcellularLocation>
        <location evidence="1">Membrane</location>
        <topology evidence="1">Multi-pass membrane protein</topology>
    </subcellularLocation>
</comment>
<dbReference type="PANTHER" id="PTHR36460:SF1">
    <property type="entry name" value="UPF0132 DOMAIN PROTEIN (AFU_ORTHOLOGUE AFUA_3G10255)"/>
    <property type="match status" value="1"/>
</dbReference>
<dbReference type="GO" id="GO:0016020">
    <property type="term" value="C:membrane"/>
    <property type="evidence" value="ECO:0007669"/>
    <property type="project" value="UniProtKB-SubCell"/>
</dbReference>
<dbReference type="RefSeq" id="WP_087941304.1">
    <property type="nucleotide sequence ID" value="NZ_FNAC01000061.1"/>
</dbReference>
<evidence type="ECO:0000313" key="6">
    <source>
        <dbReference type="EMBL" id="SDD78687.1"/>
    </source>
</evidence>
<dbReference type="Pfam" id="PF09685">
    <property type="entry name" value="MamF_MmsF"/>
    <property type="match status" value="1"/>
</dbReference>
<reference evidence="7" key="1">
    <citation type="submission" date="2016-10" db="EMBL/GenBank/DDBJ databases">
        <authorList>
            <person name="Varghese N."/>
            <person name="Submissions S."/>
        </authorList>
    </citation>
    <scope>NUCLEOTIDE SEQUENCE [LARGE SCALE GENOMIC DNA]</scope>
    <source>
        <strain evidence="7">DSM 23095</strain>
    </source>
</reference>
<keyword evidence="3 5" id="KW-1133">Transmembrane helix</keyword>
<dbReference type="InterPro" id="IPR019109">
    <property type="entry name" value="MamF_MmsF"/>
</dbReference>
<dbReference type="EMBL" id="FNAC01000061">
    <property type="protein sequence ID" value="SDD78687.1"/>
    <property type="molecule type" value="Genomic_DNA"/>
</dbReference>
<dbReference type="OrthoDB" id="6400719at2"/>
<feature type="transmembrane region" description="Helical" evidence="5">
    <location>
        <begin position="74"/>
        <end position="95"/>
    </location>
</feature>
<evidence type="ECO:0000256" key="5">
    <source>
        <dbReference type="SAM" id="Phobius"/>
    </source>
</evidence>
<evidence type="ECO:0000256" key="3">
    <source>
        <dbReference type="ARBA" id="ARBA00022989"/>
    </source>
</evidence>
<sequence>MEETKENLAVSVNPEGKTEAIIAYITVIGLIIAFVMNNEKKYPFTKFHIKQSLGLVVVGLVLVIISLIPILGWIIYLIGLVVMIYMWVMGLIHAVNGRMEPVPILGDQFEEWFKNF</sequence>
<keyword evidence="4 5" id="KW-0472">Membrane</keyword>
<organism evidence="6 7">
    <name type="scientific">Algoriphagus faecimaris</name>
    <dbReference type="NCBI Taxonomy" id="686796"/>
    <lineage>
        <taxon>Bacteria</taxon>
        <taxon>Pseudomonadati</taxon>
        <taxon>Bacteroidota</taxon>
        <taxon>Cytophagia</taxon>
        <taxon>Cytophagales</taxon>
        <taxon>Cyclobacteriaceae</taxon>
        <taxon>Algoriphagus</taxon>
    </lineage>
</organism>
<keyword evidence="2 5" id="KW-0812">Transmembrane</keyword>
<feature type="transmembrane region" description="Helical" evidence="5">
    <location>
        <begin position="49"/>
        <end position="68"/>
    </location>
</feature>
<evidence type="ECO:0000313" key="7">
    <source>
        <dbReference type="Proteomes" id="UP000199060"/>
    </source>
</evidence>
<name>A0A1G6XMW1_9BACT</name>
<evidence type="ECO:0000256" key="4">
    <source>
        <dbReference type="ARBA" id="ARBA00023136"/>
    </source>
</evidence>
<evidence type="ECO:0000256" key="1">
    <source>
        <dbReference type="ARBA" id="ARBA00004141"/>
    </source>
</evidence>
<dbReference type="PANTHER" id="PTHR36460">
    <property type="entry name" value="UPF0132 DOMAIN PROTEIN (AFU_ORTHOLOGUE AFUA_3G10255)"/>
    <property type="match status" value="1"/>
</dbReference>
<dbReference type="STRING" id="686796.SAMN04488104_10618"/>
<accession>A0A1G6XMW1</accession>
<feature type="transmembrane region" description="Helical" evidence="5">
    <location>
        <begin position="20"/>
        <end position="37"/>
    </location>
</feature>
<proteinExistence type="predicted"/>
<gene>
    <name evidence="6" type="ORF">SAMN04488104_10618</name>
</gene>